<sequence>MSPGKVVRKGLATAVAVVSATVLSGCIGAMDRADFDAEMARRGGGLTTELVGDVLAALRVHYRVSEDTDVGLTSLTLQAEGALVGVEAQAPDDPRVLDSYTFEDGELSAPTPVRVSAMDDVEARVFRPGDVPALGGIEDIVDTAVREAGIEDGLVSRIAVQRSAGDVVVVAAVESPRTLATVLFDAEGGFDEVVPQ</sequence>
<proteinExistence type="predicted"/>
<protein>
    <recommendedName>
        <fullName evidence="3">Lipoprotein LprG</fullName>
    </recommendedName>
</protein>
<dbReference type="Proteomes" id="UP001595923">
    <property type="component" value="Unassembled WGS sequence"/>
</dbReference>
<reference evidence="2" key="1">
    <citation type="journal article" date="2019" name="Int. J. Syst. Evol. Microbiol.">
        <title>The Global Catalogue of Microorganisms (GCM) 10K type strain sequencing project: providing services to taxonomists for standard genome sequencing and annotation.</title>
        <authorList>
            <consortium name="The Broad Institute Genomics Platform"/>
            <consortium name="The Broad Institute Genome Sequencing Center for Infectious Disease"/>
            <person name="Wu L."/>
            <person name="Ma J."/>
        </authorList>
    </citation>
    <scope>NUCLEOTIDE SEQUENCE [LARGE SCALE GENOMIC DNA]</scope>
    <source>
        <strain evidence="2">XZYJ18</strain>
    </source>
</reference>
<evidence type="ECO:0008006" key="3">
    <source>
        <dbReference type="Google" id="ProtNLM"/>
    </source>
</evidence>
<gene>
    <name evidence="1" type="ORF">ACFO4E_03525</name>
</gene>
<dbReference type="RefSeq" id="WP_378571474.1">
    <property type="nucleotide sequence ID" value="NZ_JBHSFQ010000002.1"/>
</dbReference>
<comment type="caution">
    <text evidence="1">The sequence shown here is derived from an EMBL/GenBank/DDBJ whole genome shotgun (WGS) entry which is preliminary data.</text>
</comment>
<name>A0ABV9DSI4_9ACTN</name>
<dbReference type="EMBL" id="JBHSFQ010000002">
    <property type="protein sequence ID" value="MFC4560925.1"/>
    <property type="molecule type" value="Genomic_DNA"/>
</dbReference>
<dbReference type="PROSITE" id="PS51257">
    <property type="entry name" value="PROKAR_LIPOPROTEIN"/>
    <property type="match status" value="1"/>
</dbReference>
<accession>A0ABV9DSI4</accession>
<evidence type="ECO:0000313" key="2">
    <source>
        <dbReference type="Proteomes" id="UP001595923"/>
    </source>
</evidence>
<organism evidence="1 2">
    <name type="scientific">Nocardiopsis mangrovi</name>
    <dbReference type="NCBI Taxonomy" id="1179818"/>
    <lineage>
        <taxon>Bacteria</taxon>
        <taxon>Bacillati</taxon>
        <taxon>Actinomycetota</taxon>
        <taxon>Actinomycetes</taxon>
        <taxon>Streptosporangiales</taxon>
        <taxon>Nocardiopsidaceae</taxon>
        <taxon>Nocardiopsis</taxon>
    </lineage>
</organism>
<evidence type="ECO:0000313" key="1">
    <source>
        <dbReference type="EMBL" id="MFC4560925.1"/>
    </source>
</evidence>
<keyword evidence="2" id="KW-1185">Reference proteome</keyword>